<dbReference type="FunFam" id="2.60.120.10:FF:000099">
    <property type="entry name" value="1,2-dihydroxy-3-keto-5-methylthiopentene dioxygenase"/>
    <property type="match status" value="1"/>
</dbReference>
<comment type="similarity">
    <text evidence="11">Belongs to the acireductone dioxygenase (ARD) family.</text>
</comment>
<evidence type="ECO:0000256" key="2">
    <source>
        <dbReference type="ARBA" id="ARBA00022490"/>
    </source>
</evidence>
<keyword evidence="5 11" id="KW-0479">Metal-binding</keyword>
<feature type="binding site" evidence="11">
    <location>
        <position position="110"/>
    </location>
    <ligand>
        <name>Ni(2+)</name>
        <dbReference type="ChEBI" id="CHEBI:49786"/>
        <note>for nickel-dependent acireductone dioxygenase activity</note>
    </ligand>
</feature>
<dbReference type="InterPro" id="IPR004313">
    <property type="entry name" value="ARD"/>
</dbReference>
<evidence type="ECO:0000256" key="1">
    <source>
        <dbReference type="ARBA" id="ARBA00000428"/>
    </source>
</evidence>
<protein>
    <recommendedName>
        <fullName evidence="11">Acireductone dioxygenase</fullName>
    </recommendedName>
    <alternativeName>
        <fullName evidence="11">Acireductone dioxygenase (Fe(2+)-requiring)</fullName>
        <shortName evidence="11">ARD'</shortName>
        <shortName evidence="11">Fe-ARD</shortName>
        <ecNumber evidence="11">1.13.11.54</ecNumber>
    </alternativeName>
    <alternativeName>
        <fullName evidence="11">Acireductone dioxygenase (Ni(2+)-requiring)</fullName>
        <shortName evidence="11">ARD</shortName>
        <shortName evidence="11">Ni-ARD</shortName>
        <ecNumber evidence="11">1.13.11.53</ecNumber>
    </alternativeName>
</protein>
<dbReference type="Proteomes" id="UP000593566">
    <property type="component" value="Unassembled WGS sequence"/>
</dbReference>
<dbReference type="GO" id="GO:0019509">
    <property type="term" value="P:L-methionine salvage from methylthioadenosine"/>
    <property type="evidence" value="ECO:0007669"/>
    <property type="project" value="UniProtKB-UniRule"/>
</dbReference>
<evidence type="ECO:0000313" key="13">
    <source>
        <dbReference type="Proteomes" id="UP000593566"/>
    </source>
</evidence>
<dbReference type="Pfam" id="PF03079">
    <property type="entry name" value="ARD"/>
    <property type="match status" value="1"/>
</dbReference>
<dbReference type="SUPFAM" id="SSF51182">
    <property type="entry name" value="RmlC-like cupins"/>
    <property type="match status" value="1"/>
</dbReference>
<dbReference type="UniPathway" id="UPA00904">
    <property type="reaction ID" value="UER00878"/>
</dbReference>
<keyword evidence="13" id="KW-1185">Reference proteome</keyword>
<name>A0A8H6F8H2_9LECA</name>
<evidence type="ECO:0000256" key="6">
    <source>
        <dbReference type="ARBA" id="ARBA00022964"/>
    </source>
</evidence>
<gene>
    <name evidence="11" type="primary">ADI1</name>
    <name evidence="12" type="ORF">HO133_005414</name>
</gene>
<dbReference type="EMBL" id="JACCJB010000021">
    <property type="protein sequence ID" value="KAF6218871.1"/>
    <property type="molecule type" value="Genomic_DNA"/>
</dbReference>
<proteinExistence type="inferred from homology"/>
<comment type="function">
    <text evidence="11">Catalyzes 2 different reactions between oxygen and the acireductone 1,2-dihydroxy-3-keto-5-methylthiopentene (DHK-MTPene) depending upon the metal bound in the active site. Fe-containing acireductone dioxygenase (Fe-ARD) produces formate and 2-keto-4-methylthiobutyrate (KMTB), the alpha-ketoacid precursor of methionine in the methionine recycle pathway. Ni-containing acireductone dioxygenase (Ni-ARD) produces methylthiopropionate, carbon monoxide and formate, and does not lie on the methionine recycle pathway.</text>
</comment>
<comment type="catalytic activity">
    <reaction evidence="11">
        <text>1,2-dihydroxy-5-(methylsulfanyl)pent-1-en-3-one + O2 = 3-(methylsulfanyl)propanoate + CO + formate + 2 H(+)</text>
        <dbReference type="Rhea" id="RHEA:14161"/>
        <dbReference type="ChEBI" id="CHEBI:15378"/>
        <dbReference type="ChEBI" id="CHEBI:15379"/>
        <dbReference type="ChEBI" id="CHEBI:15740"/>
        <dbReference type="ChEBI" id="CHEBI:17245"/>
        <dbReference type="ChEBI" id="CHEBI:49016"/>
        <dbReference type="ChEBI" id="CHEBI:49252"/>
        <dbReference type="EC" id="1.13.11.53"/>
    </reaction>
</comment>
<keyword evidence="7 11" id="KW-0560">Oxidoreductase</keyword>
<keyword evidence="3 11" id="KW-0533">Nickel</keyword>
<evidence type="ECO:0000256" key="8">
    <source>
        <dbReference type="ARBA" id="ARBA00023004"/>
    </source>
</evidence>
<keyword evidence="9 11" id="KW-0486">Methionine biosynthesis</keyword>
<dbReference type="GO" id="GO:0005737">
    <property type="term" value="C:cytoplasm"/>
    <property type="evidence" value="ECO:0007669"/>
    <property type="project" value="UniProtKB-SubCell"/>
</dbReference>
<evidence type="ECO:0000256" key="5">
    <source>
        <dbReference type="ARBA" id="ARBA00022723"/>
    </source>
</evidence>
<dbReference type="GO" id="GO:0016151">
    <property type="term" value="F:nickel cation binding"/>
    <property type="evidence" value="ECO:0007669"/>
    <property type="project" value="UniProtKB-UniRule"/>
</dbReference>
<dbReference type="GO" id="GO:0010309">
    <property type="term" value="F:acireductone dioxygenase [iron(II)-requiring] activity"/>
    <property type="evidence" value="ECO:0007669"/>
    <property type="project" value="UniProtKB-UniRule"/>
</dbReference>
<evidence type="ECO:0000256" key="7">
    <source>
        <dbReference type="ARBA" id="ARBA00023002"/>
    </source>
</evidence>
<dbReference type="EC" id="1.13.11.54" evidence="11"/>
<feature type="binding site" evidence="11">
    <location>
        <position position="106"/>
    </location>
    <ligand>
        <name>Fe(2+)</name>
        <dbReference type="ChEBI" id="CHEBI:29033"/>
        <note>for iron-dependent acireductone dioxygenase activity</note>
    </ligand>
</feature>
<organism evidence="12 13">
    <name type="scientific">Letharia lupina</name>
    <dbReference type="NCBI Taxonomy" id="560253"/>
    <lineage>
        <taxon>Eukaryota</taxon>
        <taxon>Fungi</taxon>
        <taxon>Dikarya</taxon>
        <taxon>Ascomycota</taxon>
        <taxon>Pezizomycotina</taxon>
        <taxon>Lecanoromycetes</taxon>
        <taxon>OSLEUM clade</taxon>
        <taxon>Lecanoromycetidae</taxon>
        <taxon>Lecanorales</taxon>
        <taxon>Lecanorineae</taxon>
        <taxon>Parmeliaceae</taxon>
        <taxon>Letharia</taxon>
    </lineage>
</organism>
<comment type="caution">
    <text evidence="12">The sequence shown here is derived from an EMBL/GenBank/DDBJ whole genome shotgun (WGS) entry which is preliminary data.</text>
</comment>
<evidence type="ECO:0000313" key="12">
    <source>
        <dbReference type="EMBL" id="KAF6218871.1"/>
    </source>
</evidence>
<dbReference type="InterPro" id="IPR014710">
    <property type="entry name" value="RmlC-like_jellyroll"/>
</dbReference>
<feature type="binding site" evidence="11">
    <location>
        <position position="104"/>
    </location>
    <ligand>
        <name>Fe(2+)</name>
        <dbReference type="ChEBI" id="CHEBI:29033"/>
        <note>for iron-dependent acireductone dioxygenase activity</note>
    </ligand>
</feature>
<dbReference type="GO" id="GO:0005634">
    <property type="term" value="C:nucleus"/>
    <property type="evidence" value="ECO:0007669"/>
    <property type="project" value="UniProtKB-SubCell"/>
</dbReference>
<sequence>MRVFYHDDKPVSPGDSSSCCSHTRLTSKGDCRLPHDSGLELSPTHLSSLGVLHYAFPPSSPSSAAQVEDLAKARAYANRDEITVSPSAMGSVYEDKIKMFYDEHLHEDEEIRYILKGTGYFDVRDAEDRWVRIRAEPGDLLILPAGIYHRFTVDEENYINAMRLFQTQPKWAALNRSGQTEVNEFRKNYVSARARGFSA</sequence>
<dbReference type="GO" id="GO:0010308">
    <property type="term" value="F:acireductone dioxygenase (Ni2+-requiring) activity"/>
    <property type="evidence" value="ECO:0007669"/>
    <property type="project" value="UniProtKB-UniRule"/>
</dbReference>
<dbReference type="GO" id="GO:0005506">
    <property type="term" value="F:iron ion binding"/>
    <property type="evidence" value="ECO:0007669"/>
    <property type="project" value="UniProtKB-UniRule"/>
</dbReference>
<feature type="binding site" evidence="11">
    <location>
        <position position="149"/>
    </location>
    <ligand>
        <name>Ni(2+)</name>
        <dbReference type="ChEBI" id="CHEBI:49786"/>
        <note>for nickel-dependent acireductone dioxygenase activity</note>
    </ligand>
</feature>
<feature type="binding site" evidence="11">
    <location>
        <position position="149"/>
    </location>
    <ligand>
        <name>Fe(2+)</name>
        <dbReference type="ChEBI" id="CHEBI:29033"/>
        <note>for iron-dependent acireductone dioxygenase activity</note>
    </ligand>
</feature>
<dbReference type="PANTHER" id="PTHR23418">
    <property type="entry name" value="ACIREDUCTONE DIOXYGENASE"/>
    <property type="match status" value="1"/>
</dbReference>
<dbReference type="PANTHER" id="PTHR23418:SF0">
    <property type="entry name" value="ACIREDUCTONE DIOXYGENASE"/>
    <property type="match status" value="1"/>
</dbReference>
<evidence type="ECO:0000256" key="11">
    <source>
        <dbReference type="HAMAP-Rule" id="MF_03154"/>
    </source>
</evidence>
<keyword evidence="2 11" id="KW-0963">Cytoplasm</keyword>
<comment type="catalytic activity">
    <reaction evidence="1 11">
        <text>1,2-dihydroxy-5-(methylsulfanyl)pent-1-en-3-one + O2 = 4-methylsulfanyl-2-oxobutanoate + formate + 2 H(+)</text>
        <dbReference type="Rhea" id="RHEA:24504"/>
        <dbReference type="ChEBI" id="CHEBI:15378"/>
        <dbReference type="ChEBI" id="CHEBI:15379"/>
        <dbReference type="ChEBI" id="CHEBI:15740"/>
        <dbReference type="ChEBI" id="CHEBI:16723"/>
        <dbReference type="ChEBI" id="CHEBI:49252"/>
        <dbReference type="EC" id="1.13.11.54"/>
    </reaction>
</comment>
<dbReference type="AlphaFoldDB" id="A0A8H6F8H2"/>
<dbReference type="HAMAP" id="MF_03154">
    <property type="entry name" value="Salvage_MtnD_euk"/>
    <property type="match status" value="1"/>
</dbReference>
<evidence type="ECO:0000256" key="3">
    <source>
        <dbReference type="ARBA" id="ARBA00022596"/>
    </source>
</evidence>
<dbReference type="InterPro" id="IPR011051">
    <property type="entry name" value="RmlC_Cupin_sf"/>
</dbReference>
<comment type="cofactor">
    <cofactor evidence="11">
        <name>Fe(2+)</name>
        <dbReference type="ChEBI" id="CHEBI:29033"/>
    </cofactor>
    <cofactor evidence="11">
        <name>Ni(2+)</name>
        <dbReference type="ChEBI" id="CHEBI:49786"/>
    </cofactor>
    <text evidence="11">Binds either 1 Fe or Ni cation per monomer. Iron-binding promotes an acireductone dioxygenase reaction producing 2-keto-4-methylthiobutyrate, while nickel-binding promotes an acireductone dioxygenase reaction producing 3-(methylsulfanyl)propanoate.</text>
</comment>
<evidence type="ECO:0000256" key="10">
    <source>
        <dbReference type="ARBA" id="ARBA00023242"/>
    </source>
</evidence>
<feature type="binding site" evidence="11">
    <location>
        <position position="104"/>
    </location>
    <ligand>
        <name>Ni(2+)</name>
        <dbReference type="ChEBI" id="CHEBI:49786"/>
        <note>for nickel-dependent acireductone dioxygenase activity</note>
    </ligand>
</feature>
<feature type="binding site" evidence="11">
    <location>
        <position position="110"/>
    </location>
    <ligand>
        <name>Fe(2+)</name>
        <dbReference type="ChEBI" id="CHEBI:29033"/>
        <note>for iron-dependent acireductone dioxygenase activity</note>
    </ligand>
</feature>
<dbReference type="InterPro" id="IPR027496">
    <property type="entry name" value="ARD_euk"/>
</dbReference>
<dbReference type="EC" id="1.13.11.53" evidence="11"/>
<comment type="subcellular location">
    <subcellularLocation>
        <location evidence="11">Cytoplasm</location>
    </subcellularLocation>
    <subcellularLocation>
        <location evidence="11">Nucleus</location>
    </subcellularLocation>
</comment>
<keyword evidence="4 11" id="KW-0028">Amino-acid biosynthesis</keyword>
<reference evidence="12 13" key="1">
    <citation type="journal article" date="2020" name="Genomics">
        <title>Complete, high-quality genomes from long-read metagenomic sequencing of two wolf lichen thalli reveals enigmatic genome architecture.</title>
        <authorList>
            <person name="McKenzie S.K."/>
            <person name="Walston R.F."/>
            <person name="Allen J.L."/>
        </authorList>
    </citation>
    <scope>NUCLEOTIDE SEQUENCE [LARGE SCALE GENOMIC DNA]</scope>
    <source>
        <strain evidence="12">WasteWater1</strain>
    </source>
</reference>
<keyword evidence="10 11" id="KW-0539">Nucleus</keyword>
<evidence type="ECO:0000256" key="9">
    <source>
        <dbReference type="ARBA" id="ARBA00023167"/>
    </source>
</evidence>
<dbReference type="Gene3D" id="2.60.120.10">
    <property type="entry name" value="Jelly Rolls"/>
    <property type="match status" value="1"/>
</dbReference>
<comment type="pathway">
    <text evidence="11">Amino-acid biosynthesis; L-methionine biosynthesis via salvage pathway; L-methionine from S-methyl-5-thio-alpha-D-ribose 1-phosphate: step 5/6.</text>
</comment>
<keyword evidence="6 11" id="KW-0223">Dioxygenase</keyword>
<dbReference type="CDD" id="cd02232">
    <property type="entry name" value="cupin_ARD"/>
    <property type="match status" value="1"/>
</dbReference>
<feature type="binding site" evidence="11">
    <location>
        <position position="106"/>
    </location>
    <ligand>
        <name>Ni(2+)</name>
        <dbReference type="ChEBI" id="CHEBI:49786"/>
        <note>for nickel-dependent acireductone dioxygenase activity</note>
    </ligand>
</feature>
<keyword evidence="8 11" id="KW-0408">Iron</keyword>
<accession>A0A8H6F8H2</accession>
<evidence type="ECO:0000256" key="4">
    <source>
        <dbReference type="ARBA" id="ARBA00022605"/>
    </source>
</evidence>